<dbReference type="EMBL" id="CP012036">
    <property type="protein sequence ID" value="ALF53896.1"/>
    <property type="molecule type" value="Genomic_DNA"/>
</dbReference>
<dbReference type="InterPro" id="IPR021109">
    <property type="entry name" value="Peptidase_aspartic_dom_sf"/>
</dbReference>
<accession>A0A0M4SXU3</accession>
<evidence type="ECO:0000313" key="1">
    <source>
        <dbReference type="EMBL" id="ALF53896.1"/>
    </source>
</evidence>
<organism evidence="1 2">
    <name type="scientific">Nostoc piscinale CENA21</name>
    <dbReference type="NCBI Taxonomy" id="224013"/>
    <lineage>
        <taxon>Bacteria</taxon>
        <taxon>Bacillati</taxon>
        <taxon>Cyanobacteriota</taxon>
        <taxon>Cyanophyceae</taxon>
        <taxon>Nostocales</taxon>
        <taxon>Nostocaceae</taxon>
        <taxon>Nostoc</taxon>
    </lineage>
</organism>
<evidence type="ECO:0000313" key="2">
    <source>
        <dbReference type="Proteomes" id="UP000062645"/>
    </source>
</evidence>
<dbReference type="STRING" id="224013.ACX27_15205"/>
<dbReference type="KEGG" id="npz:ACX27_15205"/>
<dbReference type="OrthoDB" id="460223at2"/>
<keyword evidence="1" id="KW-0645">Protease</keyword>
<gene>
    <name evidence="1" type="ORF">ACX27_15205</name>
</gene>
<proteinExistence type="predicted"/>
<dbReference type="PATRIC" id="fig|224013.5.peg.3669"/>
<sequence length="121" mass="13380">MIEGKFSSQSELIFEIDLVASDGLVITVDVLLDTGFTDWLAINTQDAISLGWELVESEETRLTAQGEAKFNIYNGLVSLDNQEFNISAIAGEEITEVLIGLPWLFTRKLVVDFPENILTLG</sequence>
<reference evidence="1 2" key="2">
    <citation type="journal article" date="2016" name="Genome Announc.">
        <title>Draft Genome Sequence of the N2-Fixing Cyanobacterium Nostoc piscinale CENA21, Isolated from the Brazilian Amazon Floodplain.</title>
        <authorList>
            <person name="Leao T."/>
            <person name="Guimaraes P.I."/>
            <person name="de Melo A.G."/>
            <person name="Ramos R.T."/>
            <person name="Leao P.N."/>
            <person name="Silva A."/>
            <person name="Fiore M.F."/>
            <person name="Schneider M.P."/>
        </authorList>
    </citation>
    <scope>NUCLEOTIDE SEQUENCE [LARGE SCALE GENOMIC DNA]</scope>
    <source>
        <strain evidence="1 2">CENA21</strain>
    </source>
</reference>
<keyword evidence="1" id="KW-0378">Hydrolase</keyword>
<protein>
    <submittedName>
        <fullName evidence="1">Aspartyl protease</fullName>
    </submittedName>
</protein>
<dbReference type="RefSeq" id="WP_062294060.1">
    <property type="nucleotide sequence ID" value="NZ_CP012036.1"/>
</dbReference>
<reference evidence="2" key="1">
    <citation type="submission" date="2015-07" db="EMBL/GenBank/DDBJ databases">
        <title>Genome Of Nitrogen-Fixing Cyanobacterium Nostoc piscinale CENA21 From Solimoes/Amazon River Floodplain Sediments And Comparative Genomics To Uncover Biosynthetic Natural Products Potential.</title>
        <authorList>
            <person name="Leao T.F."/>
            <person name="Leao P.N."/>
            <person name="Guimaraes P.I."/>
            <person name="de Melo A.G.C."/>
            <person name="Ramos R.T.J."/>
            <person name="Silva A."/>
            <person name="Fiore M.F."/>
            <person name="Schneider M.P.C."/>
        </authorList>
    </citation>
    <scope>NUCLEOTIDE SEQUENCE [LARGE SCALE GENOMIC DNA]</scope>
    <source>
        <strain evidence="2">CENA21</strain>
    </source>
</reference>
<dbReference type="GO" id="GO:0006508">
    <property type="term" value="P:proteolysis"/>
    <property type="evidence" value="ECO:0007669"/>
    <property type="project" value="UniProtKB-KW"/>
</dbReference>
<dbReference type="Gene3D" id="2.40.70.10">
    <property type="entry name" value="Acid Proteases"/>
    <property type="match status" value="1"/>
</dbReference>
<dbReference type="Proteomes" id="UP000062645">
    <property type="component" value="Chromosome"/>
</dbReference>
<dbReference type="AlphaFoldDB" id="A0A0M4SXU3"/>
<name>A0A0M4SXU3_9NOSO</name>
<keyword evidence="2" id="KW-1185">Reference proteome</keyword>
<dbReference type="GO" id="GO:0008233">
    <property type="term" value="F:peptidase activity"/>
    <property type="evidence" value="ECO:0007669"/>
    <property type="project" value="UniProtKB-KW"/>
</dbReference>